<organism evidence="16 17">
    <name type="scientific">Sinocyclocheilus grahami</name>
    <name type="common">Dianchi golden-line fish</name>
    <name type="synonym">Barbus grahami</name>
    <dbReference type="NCBI Taxonomy" id="75366"/>
    <lineage>
        <taxon>Eukaryota</taxon>
        <taxon>Metazoa</taxon>
        <taxon>Chordata</taxon>
        <taxon>Craniata</taxon>
        <taxon>Vertebrata</taxon>
        <taxon>Euteleostomi</taxon>
        <taxon>Actinopterygii</taxon>
        <taxon>Neopterygii</taxon>
        <taxon>Teleostei</taxon>
        <taxon>Ostariophysi</taxon>
        <taxon>Cypriniformes</taxon>
        <taxon>Cyprinidae</taxon>
        <taxon>Cyprininae</taxon>
        <taxon>Sinocyclocheilus</taxon>
    </lineage>
</organism>
<feature type="domain" description="Transmembrane protein TMEM132 fifth" evidence="14">
    <location>
        <begin position="482"/>
        <end position="618"/>
    </location>
</feature>
<feature type="domain" description="Transmembrane protein TMEM132 N-terminal" evidence="9">
    <location>
        <begin position="36"/>
        <end position="98"/>
    </location>
</feature>
<evidence type="ECO:0000259" key="13">
    <source>
        <dbReference type="Pfam" id="PF23481"/>
    </source>
</evidence>
<dbReference type="Pfam" id="PF15705">
    <property type="entry name" value="TMEM132_N"/>
    <property type="match status" value="1"/>
</dbReference>
<keyword evidence="5 7" id="KW-0472">Membrane</keyword>
<keyword evidence="17" id="KW-1185">Reference proteome</keyword>
<dbReference type="InParanoid" id="A0A672TDF5"/>
<dbReference type="InterPro" id="IPR031436">
    <property type="entry name" value="TMEM132_C"/>
</dbReference>
<proteinExistence type="inferred from homology"/>
<dbReference type="Pfam" id="PF16070">
    <property type="entry name" value="Ig_TMEM132_4th"/>
    <property type="match status" value="1"/>
</dbReference>
<feature type="chain" id="PRO_5025460481" evidence="8">
    <location>
        <begin position="20"/>
        <end position="1057"/>
    </location>
</feature>
<feature type="signal peptide" evidence="8">
    <location>
        <begin position="1"/>
        <end position="19"/>
    </location>
</feature>
<evidence type="ECO:0000256" key="2">
    <source>
        <dbReference type="ARBA" id="ARBA00006166"/>
    </source>
</evidence>
<evidence type="ECO:0000259" key="12">
    <source>
        <dbReference type="Pfam" id="PF23039"/>
    </source>
</evidence>
<evidence type="ECO:0000256" key="1">
    <source>
        <dbReference type="ARBA" id="ARBA00004479"/>
    </source>
</evidence>
<dbReference type="InterPro" id="IPR031437">
    <property type="entry name" value="Ig_TMEM132_4th"/>
</dbReference>
<name>A0A672TDF5_SINGR</name>
<evidence type="ECO:0000256" key="5">
    <source>
        <dbReference type="ARBA" id="ARBA00023136"/>
    </source>
</evidence>
<reference evidence="16" key="1">
    <citation type="submission" date="2025-08" db="UniProtKB">
        <authorList>
            <consortium name="Ensembl"/>
        </authorList>
    </citation>
    <scope>IDENTIFICATION</scope>
</reference>
<keyword evidence="3 7" id="KW-0812">Transmembrane</keyword>
<dbReference type="PANTHER" id="PTHR13388:SF4">
    <property type="entry name" value="TRANSMEMBRANE PROTEIN 132C"/>
    <property type="match status" value="1"/>
</dbReference>
<dbReference type="InterPro" id="IPR055424">
    <property type="entry name" value="Ig_TMEM132_6th"/>
</dbReference>
<evidence type="ECO:0000256" key="7">
    <source>
        <dbReference type="SAM" id="Phobius"/>
    </source>
</evidence>
<dbReference type="InterPro" id="IPR055422">
    <property type="entry name" value="Ig_TMEM132_2nd"/>
</dbReference>
<feature type="domain" description="Transmembrane protein family 132 fourth" evidence="11">
    <location>
        <begin position="381"/>
        <end position="478"/>
    </location>
</feature>
<dbReference type="GO" id="GO:0016020">
    <property type="term" value="C:membrane"/>
    <property type="evidence" value="ECO:0007669"/>
    <property type="project" value="UniProtKB-SubCell"/>
</dbReference>
<feature type="domain" description="Transmembrane protein TMEM132 sixth" evidence="15">
    <location>
        <begin position="620"/>
        <end position="734"/>
    </location>
</feature>
<keyword evidence="4 7" id="KW-1133">Transmembrane helix</keyword>
<dbReference type="InterPro" id="IPR031435">
    <property type="entry name" value="TMEM132_N"/>
</dbReference>
<accession>A0A672TDF5</accession>
<dbReference type="Pfam" id="PF23481">
    <property type="entry name" value="Ig_TMEM132_2nd"/>
    <property type="match status" value="1"/>
</dbReference>
<evidence type="ECO:0000259" key="9">
    <source>
        <dbReference type="Pfam" id="PF15705"/>
    </source>
</evidence>
<dbReference type="PANTHER" id="PTHR13388">
    <property type="entry name" value="DETONATOR, ISOFORM E"/>
    <property type="match status" value="1"/>
</dbReference>
<dbReference type="OMA" id="KLEMVIC"/>
<evidence type="ECO:0000256" key="8">
    <source>
        <dbReference type="SAM" id="SignalP"/>
    </source>
</evidence>
<protein>
    <submittedName>
        <fullName evidence="16">Transmembrane protein 132C</fullName>
    </submittedName>
</protein>
<dbReference type="InterPro" id="IPR026307">
    <property type="entry name" value="TMEM132"/>
</dbReference>
<feature type="domain" description="Transmembrane protein TMEM132 cohesin-like" evidence="12">
    <location>
        <begin position="270"/>
        <end position="315"/>
    </location>
</feature>
<dbReference type="AlphaFoldDB" id="A0A672TDF5"/>
<feature type="transmembrane region" description="Helical" evidence="7">
    <location>
        <begin position="871"/>
        <end position="896"/>
    </location>
</feature>
<comment type="similarity">
    <text evidence="2">Belongs to the TMEM132 family.</text>
</comment>
<dbReference type="Pfam" id="PF23039">
    <property type="entry name" value="TMEM132_3rd"/>
    <property type="match status" value="2"/>
</dbReference>
<dbReference type="FunCoup" id="A0A672TDF5">
    <property type="interactions" value="1097"/>
</dbReference>
<sequence length="1057" mass="117318">LPKCLVLTSLFFSVSVTDCRILENLQRYASPTYLPVNYQLLNTESSFFLKEATQDFMRNSSFLSRTELFFIHQARRPPIINATYGTFAVEEPIPLDLLQMPDSFVASSTLFTFNWKVQTFVLNEMIYLNKPKVQVLFYIAGRDWDDYSAVDKLPCVRMFAFHETQEVRGSCRLRGDMGVCVAELEPLPGWFAPPSVVPGRQRVPDMSEGTPVELYYSLRAAEEGGCLSEELGVKSSAHLDQEGLFGSPTSTPMRRIGSVRLFQNPSAPELSEQRLDGNFAVLVPSAPVRQRDTVSAYVAASPYSPVEMFTLSFKAPFCLSLSFFSVEPGWQRVVQVDLEVDGVGSTVGSRSISWAVEYPGIRASNEETETQIHLAQKDLVGIVPLAMETEILNTAVLNGKTVAVPVKVVTVGTDGMVTDVSDDVQCQSTDEDVVKVSDRCDYVYVNGKEMRGRVQMLLNFTYGYLRAQLEVKVWIPKLPLHIEVSDTELSQIKGWRIPVNSNTQRSTRDSEDDDDEERRGKTCTLQYQRAMVRVLTHFVAESSETRGEVAHMLGSDWQVDITELVWDFLKAENPRIAKLREGRVLEGMDTGMTSIQVLSPLSDSILAEKTVRVVDDRVAITELGLQLVSGLTLNLQLNTGSNRAISATATTQEVLSNPKQEALISAWLQFSDGSMAPLDLYNPGHFVLTATSLDEDVVSVRQDAAGRWPVISARAEGQGLLVHVEMTVSEVCQKFKRRSVLAAGNCNIRVKFGRSESALRPGDFGQDEDMDNRPGERRQNPSLPDRTGMDNHYYGSSISDMEDGIMRRITTTAKTAIIRKPGGDKLSDDGSQLPGIPIDFSDFPAQVDLPRGHNVDEDDLQIPHGLTDLEIGMYALLGVFCLAILVFLINCISYTLKYQHKEMSIEGQESLNHAHDWVWLGNDAELLESHVSLSPQTDEHITIMDSSLGGLEEGSHLLNGGSLQKNVQGQVHRGAETATLCTGKDSKGDSPTTKRKRVKFTTFTTIPVESVSPAKENLGVDPDNDIKWVCQDVELGDSKELRNYMERLNDSALKEVA</sequence>
<feature type="region of interest" description="Disordered" evidence="6">
    <location>
        <begin position="757"/>
        <end position="796"/>
    </location>
</feature>
<dbReference type="InterPro" id="IPR055423">
    <property type="entry name" value="Ig_TMEM132_5th"/>
</dbReference>
<evidence type="ECO:0000259" key="10">
    <source>
        <dbReference type="Pfam" id="PF15706"/>
    </source>
</evidence>
<evidence type="ECO:0000256" key="3">
    <source>
        <dbReference type="ARBA" id="ARBA00022692"/>
    </source>
</evidence>
<evidence type="ECO:0000313" key="16">
    <source>
        <dbReference type="Ensembl" id="ENSSGRP00000112893.1"/>
    </source>
</evidence>
<feature type="domain" description="Transmembrane protein TMEM132 C-terminal" evidence="10">
    <location>
        <begin position="843"/>
        <end position="925"/>
    </location>
</feature>
<feature type="domain" description="Transmembrane protein TMEM132 cohesin-like" evidence="12">
    <location>
        <begin position="326"/>
        <end position="379"/>
    </location>
</feature>
<feature type="region of interest" description="Disordered" evidence="6">
    <location>
        <begin position="500"/>
        <end position="521"/>
    </location>
</feature>
<evidence type="ECO:0000256" key="4">
    <source>
        <dbReference type="ARBA" id="ARBA00022989"/>
    </source>
</evidence>
<evidence type="ECO:0000259" key="15">
    <source>
        <dbReference type="Pfam" id="PF23487"/>
    </source>
</evidence>
<keyword evidence="8" id="KW-0732">Signal</keyword>
<evidence type="ECO:0000256" key="6">
    <source>
        <dbReference type="SAM" id="MobiDB-lite"/>
    </source>
</evidence>
<feature type="domain" description="Transmembrane protein TMEM132 second Ig-like" evidence="13">
    <location>
        <begin position="116"/>
        <end position="246"/>
    </location>
</feature>
<dbReference type="Proteomes" id="UP000472262">
    <property type="component" value="Unassembled WGS sequence"/>
</dbReference>
<dbReference type="Pfam" id="PF23487">
    <property type="entry name" value="Ig_TMEM132_6th"/>
    <property type="match status" value="1"/>
</dbReference>
<dbReference type="Ensembl" id="ENSSGRT00000119901.1">
    <property type="protein sequence ID" value="ENSSGRP00000112893.1"/>
    <property type="gene ID" value="ENSSGRG00000055483.1"/>
</dbReference>
<dbReference type="Pfam" id="PF15706">
    <property type="entry name" value="TMEM132_C"/>
    <property type="match status" value="1"/>
</dbReference>
<gene>
    <name evidence="16" type="primary">si:dkeyp-14d3.1</name>
</gene>
<evidence type="ECO:0000259" key="14">
    <source>
        <dbReference type="Pfam" id="PF23486"/>
    </source>
</evidence>
<dbReference type="InterPro" id="IPR055421">
    <property type="entry name" value="TMEM132_3rd"/>
</dbReference>
<dbReference type="Pfam" id="PF23486">
    <property type="entry name" value="Ig_TMEM132_5th"/>
    <property type="match status" value="1"/>
</dbReference>
<evidence type="ECO:0000259" key="11">
    <source>
        <dbReference type="Pfam" id="PF16070"/>
    </source>
</evidence>
<comment type="subcellular location">
    <subcellularLocation>
        <location evidence="1">Membrane</location>
        <topology evidence="1">Single-pass type I membrane protein</topology>
    </subcellularLocation>
</comment>
<evidence type="ECO:0000313" key="17">
    <source>
        <dbReference type="Proteomes" id="UP000472262"/>
    </source>
</evidence>
<reference evidence="16" key="2">
    <citation type="submission" date="2025-09" db="UniProtKB">
        <authorList>
            <consortium name="Ensembl"/>
        </authorList>
    </citation>
    <scope>IDENTIFICATION</scope>
</reference>